<dbReference type="Gene3D" id="3.40.190.290">
    <property type="match status" value="1"/>
</dbReference>
<dbReference type="PANTHER" id="PTHR30427">
    <property type="entry name" value="TRANSCRIPTIONAL ACTIVATOR PROTEIN LYSR"/>
    <property type="match status" value="1"/>
</dbReference>
<dbReference type="Gene3D" id="1.10.10.10">
    <property type="entry name" value="Winged helix-like DNA-binding domain superfamily/Winged helix DNA-binding domain"/>
    <property type="match status" value="1"/>
</dbReference>
<proteinExistence type="inferred from homology"/>
<evidence type="ECO:0000256" key="2">
    <source>
        <dbReference type="ARBA" id="ARBA00023015"/>
    </source>
</evidence>
<keyword evidence="2" id="KW-0805">Transcription regulation</keyword>
<dbReference type="Pfam" id="PF00126">
    <property type="entry name" value="HTH_1"/>
    <property type="match status" value="1"/>
</dbReference>
<sequence>MNIRQLDAFRTTMMVGTVNGAADLLGLSQPSVSRLITELEKELGVTLFNRAAGRLVPTPEGRMIHEQVENTFRAYQKIGELAADVRKLRVGSISIACMPALGITFLPAVIARFCEAHPDVDISLDVQSSTKVEDWIATERIDLGLAEVPYDREDLSVDEFCNVPYYAVMKKGHNLGKKSELSPEDFEGCTFISTTAHYQARPHVDRLFESRDVSRVMRIDTSFSHSTCELAALGMGVGFIDPFSVHGYLDRVDVRLVDPCITFRVGLLYPRCRPLSKVGRTFVSFMKEHRDRWFAEVAAACKLHG</sequence>
<comment type="similarity">
    <text evidence="1">Belongs to the LysR transcriptional regulatory family.</text>
</comment>
<reference evidence="6" key="2">
    <citation type="submission" date="2021-06" db="EMBL/GenBank/DDBJ databases">
        <authorList>
            <person name="Rogers T.H."/>
            <person name="Ramsay J.P."/>
            <person name="Wang P."/>
            <person name="Terpolilli J."/>
        </authorList>
    </citation>
    <scope>NUCLEOTIDE SEQUENCE</scope>
    <source>
        <strain evidence="6">WSM5005</strain>
    </source>
</reference>
<evidence type="ECO:0000313" key="7">
    <source>
        <dbReference type="Proteomes" id="UP000179860"/>
    </source>
</evidence>
<dbReference type="InterPro" id="IPR036390">
    <property type="entry name" value="WH_DNA-bd_sf"/>
</dbReference>
<keyword evidence="3" id="KW-0238">DNA-binding</keyword>
<dbReference type="AlphaFoldDB" id="A0A1I9YS54"/>
<dbReference type="OrthoDB" id="8849678at2"/>
<organism evidence="6 7">
    <name type="scientific">Paraburkholderia sprentiae WSM5005</name>
    <dbReference type="NCBI Taxonomy" id="754502"/>
    <lineage>
        <taxon>Bacteria</taxon>
        <taxon>Pseudomonadati</taxon>
        <taxon>Pseudomonadota</taxon>
        <taxon>Betaproteobacteria</taxon>
        <taxon>Burkholderiales</taxon>
        <taxon>Burkholderiaceae</taxon>
        <taxon>Paraburkholderia</taxon>
    </lineage>
</organism>
<dbReference type="PANTHER" id="PTHR30427:SF1">
    <property type="entry name" value="TRANSCRIPTIONAL ACTIVATOR PROTEIN LYSR"/>
    <property type="match status" value="1"/>
</dbReference>
<dbReference type="EMBL" id="CP017562">
    <property type="protein sequence ID" value="APA89031.1"/>
    <property type="molecule type" value="Genomic_DNA"/>
</dbReference>
<dbReference type="Proteomes" id="UP000179860">
    <property type="component" value="Chromosome 2"/>
</dbReference>
<accession>A0A1I9YS54</accession>
<evidence type="ECO:0000256" key="1">
    <source>
        <dbReference type="ARBA" id="ARBA00009437"/>
    </source>
</evidence>
<dbReference type="KEGG" id="pspw:BJG93_27655"/>
<dbReference type="PRINTS" id="PR00039">
    <property type="entry name" value="HTHLYSR"/>
</dbReference>
<dbReference type="RefSeq" id="WP_027196548.1">
    <property type="nucleotide sequence ID" value="NZ_CP017562.2"/>
</dbReference>
<feature type="domain" description="HTH lysR-type" evidence="5">
    <location>
        <begin position="1"/>
        <end position="58"/>
    </location>
</feature>
<dbReference type="GO" id="GO:0043565">
    <property type="term" value="F:sequence-specific DNA binding"/>
    <property type="evidence" value="ECO:0007669"/>
    <property type="project" value="TreeGrafter"/>
</dbReference>
<name>A0A1I9YS54_9BURK</name>
<evidence type="ECO:0000313" key="6">
    <source>
        <dbReference type="EMBL" id="APA89031.1"/>
    </source>
</evidence>
<dbReference type="Pfam" id="PF03466">
    <property type="entry name" value="LysR_substrate"/>
    <property type="match status" value="1"/>
</dbReference>
<dbReference type="STRING" id="754502.BJG93_27655"/>
<dbReference type="SUPFAM" id="SSF53850">
    <property type="entry name" value="Periplasmic binding protein-like II"/>
    <property type="match status" value="1"/>
</dbReference>
<dbReference type="InterPro" id="IPR036388">
    <property type="entry name" value="WH-like_DNA-bd_sf"/>
</dbReference>
<dbReference type="GO" id="GO:0010628">
    <property type="term" value="P:positive regulation of gene expression"/>
    <property type="evidence" value="ECO:0007669"/>
    <property type="project" value="TreeGrafter"/>
</dbReference>
<dbReference type="SUPFAM" id="SSF46785">
    <property type="entry name" value="Winged helix' DNA-binding domain"/>
    <property type="match status" value="1"/>
</dbReference>
<dbReference type="GO" id="GO:0003700">
    <property type="term" value="F:DNA-binding transcription factor activity"/>
    <property type="evidence" value="ECO:0007669"/>
    <property type="project" value="InterPro"/>
</dbReference>
<keyword evidence="7" id="KW-1185">Reference proteome</keyword>
<protein>
    <submittedName>
        <fullName evidence="6">LysR family transcriptional regulator</fullName>
    </submittedName>
</protein>
<evidence type="ECO:0000256" key="3">
    <source>
        <dbReference type="ARBA" id="ARBA00023125"/>
    </source>
</evidence>
<reference evidence="6" key="1">
    <citation type="submission" date="2016-09" db="EMBL/GenBank/DDBJ databases">
        <title>The Complete Genome of Burkholderia sprentiae wsm5005.</title>
        <authorList>
            <person name="De Meyer S."/>
            <person name="Wang P."/>
            <person name="Terpolilli J."/>
        </authorList>
    </citation>
    <scope>NUCLEOTIDE SEQUENCE [LARGE SCALE GENOMIC DNA]</scope>
    <source>
        <strain evidence="6">WSM5005</strain>
    </source>
</reference>
<gene>
    <name evidence="6" type="ORF">BJG93_27655</name>
</gene>
<keyword evidence="4" id="KW-0804">Transcription</keyword>
<evidence type="ECO:0000259" key="5">
    <source>
        <dbReference type="PROSITE" id="PS50931"/>
    </source>
</evidence>
<evidence type="ECO:0000256" key="4">
    <source>
        <dbReference type="ARBA" id="ARBA00023163"/>
    </source>
</evidence>
<dbReference type="PROSITE" id="PS50931">
    <property type="entry name" value="HTH_LYSR"/>
    <property type="match status" value="1"/>
</dbReference>
<dbReference type="InterPro" id="IPR005119">
    <property type="entry name" value="LysR_subst-bd"/>
</dbReference>
<dbReference type="InterPro" id="IPR000847">
    <property type="entry name" value="LysR_HTH_N"/>
</dbReference>